<proteinExistence type="predicted"/>
<feature type="domain" description="T6SS Phospholipase effector Tle1-like catalytic" evidence="1">
    <location>
        <begin position="40"/>
        <end position="155"/>
    </location>
</feature>
<dbReference type="Pfam" id="PF09994">
    <property type="entry name" value="T6SS_Tle1-like_cat"/>
    <property type="match status" value="2"/>
</dbReference>
<evidence type="ECO:0000259" key="1">
    <source>
        <dbReference type="Pfam" id="PF09994"/>
    </source>
</evidence>
<dbReference type="InParanoid" id="A0A409XUV8"/>
<reference evidence="2 3" key="1">
    <citation type="journal article" date="2018" name="Evol. Lett.">
        <title>Horizontal gene cluster transfer increased hallucinogenic mushroom diversity.</title>
        <authorList>
            <person name="Reynolds H.T."/>
            <person name="Vijayakumar V."/>
            <person name="Gluck-Thaler E."/>
            <person name="Korotkin H.B."/>
            <person name="Matheny P.B."/>
            <person name="Slot J.C."/>
        </authorList>
    </citation>
    <scope>NUCLEOTIDE SEQUENCE [LARGE SCALE GENOMIC DNA]</scope>
    <source>
        <strain evidence="2 3">2631</strain>
    </source>
</reference>
<dbReference type="Proteomes" id="UP000283269">
    <property type="component" value="Unassembled WGS sequence"/>
</dbReference>
<feature type="domain" description="T6SS Phospholipase effector Tle1-like catalytic" evidence="1">
    <location>
        <begin position="174"/>
        <end position="325"/>
    </location>
</feature>
<dbReference type="OrthoDB" id="538223at2759"/>
<keyword evidence="3" id="KW-1185">Reference proteome</keyword>
<dbReference type="EMBL" id="NHYD01000330">
    <property type="protein sequence ID" value="PPQ94486.1"/>
    <property type="molecule type" value="Genomic_DNA"/>
</dbReference>
<gene>
    <name evidence="2" type="ORF">CVT25_013769</name>
</gene>
<comment type="caution">
    <text evidence="2">The sequence shown here is derived from an EMBL/GenBank/DDBJ whole genome shotgun (WGS) entry which is preliminary data.</text>
</comment>
<evidence type="ECO:0000313" key="2">
    <source>
        <dbReference type="EMBL" id="PPQ94486.1"/>
    </source>
</evidence>
<sequence length="388" mass="43733">MDDTLTVKHTSSDDETMLMNSKNCPISCLCEPLANGQFGRNLVVSIDGTANQFGLKNTNIVELYSRLIRDETQLTYYNSGIGTYVADSKSWFSLNAWNQFISHEWDKAFATNFKSKVLDAYEWLSENYKRGDRIFLFGFSRGAYQVRVIAGMIEKNEPFFNDDVEGGLEESPEALCKHFKESLSNSEVKVHFVGSWDTVSSVGILRGECLPETTTGMTHVCCFRHALALDELRVKFLPEYANGGSGPLPKEDLPAHSSKEPFGVKMESFADTKPHGKQNKSANVRNKKGGDVKEVWFAGSHSDIGGGNVKNLKNNQFGPSLRWMTYEALIWGLKMTAFDQRWAPLAPKSSMNWKWNILENLPILRLSYTSPNAVTRRWVYLNISTCAR</sequence>
<dbReference type="PANTHER" id="PTHR33840:SF2">
    <property type="entry name" value="TLE1 PHOSPHOLIPASE DOMAIN-CONTAINING PROTEIN"/>
    <property type="match status" value="1"/>
</dbReference>
<organism evidence="2 3">
    <name type="scientific">Psilocybe cyanescens</name>
    <dbReference type="NCBI Taxonomy" id="93625"/>
    <lineage>
        <taxon>Eukaryota</taxon>
        <taxon>Fungi</taxon>
        <taxon>Dikarya</taxon>
        <taxon>Basidiomycota</taxon>
        <taxon>Agaricomycotina</taxon>
        <taxon>Agaricomycetes</taxon>
        <taxon>Agaricomycetidae</taxon>
        <taxon>Agaricales</taxon>
        <taxon>Agaricineae</taxon>
        <taxon>Strophariaceae</taxon>
        <taxon>Psilocybe</taxon>
    </lineage>
</organism>
<dbReference type="STRING" id="93625.A0A409XUV8"/>
<dbReference type="AlphaFoldDB" id="A0A409XUV8"/>
<dbReference type="PANTHER" id="PTHR33840">
    <property type="match status" value="1"/>
</dbReference>
<name>A0A409XUV8_PSICY</name>
<accession>A0A409XUV8</accession>
<protein>
    <recommendedName>
        <fullName evidence="1">T6SS Phospholipase effector Tle1-like catalytic domain-containing protein</fullName>
    </recommendedName>
</protein>
<dbReference type="InterPro" id="IPR018712">
    <property type="entry name" value="Tle1-like_cat"/>
</dbReference>
<evidence type="ECO:0000313" key="3">
    <source>
        <dbReference type="Proteomes" id="UP000283269"/>
    </source>
</evidence>